<name>A0A0B2RTQ0_GLYSO</name>
<dbReference type="Pfam" id="PF00076">
    <property type="entry name" value="RRM_1"/>
    <property type="match status" value="1"/>
</dbReference>
<dbReference type="SUPFAM" id="SSF54928">
    <property type="entry name" value="RNA-binding domain, RBD"/>
    <property type="match status" value="1"/>
</dbReference>
<protein>
    <submittedName>
        <fullName evidence="5">Protein MEI2-like 5</fullName>
    </submittedName>
</protein>
<accession>A0A0B2RTQ0</accession>
<dbReference type="InterPro" id="IPR012677">
    <property type="entry name" value="Nucleotide-bd_a/b_plait_sf"/>
</dbReference>
<dbReference type="InterPro" id="IPR000504">
    <property type="entry name" value="RRM_dom"/>
</dbReference>
<evidence type="ECO:0000259" key="4">
    <source>
        <dbReference type="PROSITE" id="PS50102"/>
    </source>
</evidence>
<evidence type="ECO:0000256" key="2">
    <source>
        <dbReference type="PROSITE-ProRule" id="PRU00176"/>
    </source>
</evidence>
<dbReference type="PROSITE" id="PS50102">
    <property type="entry name" value="RRM"/>
    <property type="match status" value="1"/>
</dbReference>
<keyword evidence="1 2" id="KW-0694">RNA-binding</keyword>
<dbReference type="Gene3D" id="3.30.70.330">
    <property type="match status" value="1"/>
</dbReference>
<dbReference type="Proteomes" id="UP000053555">
    <property type="component" value="Unassembled WGS sequence"/>
</dbReference>
<evidence type="ECO:0000313" key="5">
    <source>
        <dbReference type="EMBL" id="KHN37766.1"/>
    </source>
</evidence>
<evidence type="ECO:0000256" key="1">
    <source>
        <dbReference type="ARBA" id="ARBA00022884"/>
    </source>
</evidence>
<feature type="domain" description="RRM" evidence="4">
    <location>
        <begin position="33"/>
        <end position="100"/>
    </location>
</feature>
<reference evidence="5" key="1">
    <citation type="submission" date="2014-07" db="EMBL/GenBank/DDBJ databases">
        <title>Identification of a novel salt tolerance gene in wild soybean by whole-genome sequencing.</title>
        <authorList>
            <person name="Lam H.-M."/>
            <person name="Qi X."/>
            <person name="Li M.-W."/>
            <person name="Liu X."/>
            <person name="Xie M."/>
            <person name="Ni M."/>
            <person name="Xu X."/>
        </authorList>
    </citation>
    <scope>NUCLEOTIDE SEQUENCE [LARGE SCALE GENOMIC DNA]</scope>
    <source>
        <tissue evidence="5">Root</tissue>
    </source>
</reference>
<dbReference type="EMBL" id="KN646864">
    <property type="protein sequence ID" value="KHN37766.1"/>
    <property type="molecule type" value="Genomic_DNA"/>
</dbReference>
<organism evidence="5">
    <name type="scientific">Glycine soja</name>
    <name type="common">Wild soybean</name>
    <dbReference type="NCBI Taxonomy" id="3848"/>
    <lineage>
        <taxon>Eukaryota</taxon>
        <taxon>Viridiplantae</taxon>
        <taxon>Streptophyta</taxon>
        <taxon>Embryophyta</taxon>
        <taxon>Tracheophyta</taxon>
        <taxon>Spermatophyta</taxon>
        <taxon>Magnoliopsida</taxon>
        <taxon>eudicotyledons</taxon>
        <taxon>Gunneridae</taxon>
        <taxon>Pentapetalae</taxon>
        <taxon>rosids</taxon>
        <taxon>fabids</taxon>
        <taxon>Fabales</taxon>
        <taxon>Fabaceae</taxon>
        <taxon>Papilionoideae</taxon>
        <taxon>50 kb inversion clade</taxon>
        <taxon>NPAAA clade</taxon>
        <taxon>indigoferoid/millettioid clade</taxon>
        <taxon>Phaseoleae</taxon>
        <taxon>Glycine</taxon>
        <taxon>Glycine subgen. Soja</taxon>
    </lineage>
</organism>
<dbReference type="InterPro" id="IPR035979">
    <property type="entry name" value="RBD_domain_sf"/>
</dbReference>
<evidence type="ECO:0000256" key="3">
    <source>
        <dbReference type="SAM" id="MobiDB-lite"/>
    </source>
</evidence>
<proteinExistence type="predicted"/>
<dbReference type="AlphaFoldDB" id="A0A0B2RTQ0"/>
<dbReference type="PANTHER" id="PTHR23189">
    <property type="entry name" value="RNA RECOGNITION MOTIF-CONTAINING"/>
    <property type="match status" value="1"/>
</dbReference>
<dbReference type="GO" id="GO:0003723">
    <property type="term" value="F:RNA binding"/>
    <property type="evidence" value="ECO:0007669"/>
    <property type="project" value="UniProtKB-UniRule"/>
</dbReference>
<feature type="region of interest" description="Disordered" evidence="3">
    <location>
        <begin position="1"/>
        <end position="28"/>
    </location>
</feature>
<gene>
    <name evidence="5" type="ORF">glysoja_042340</name>
</gene>
<sequence length="100" mass="11390">MSALQNKPTRLRKLDIHSSCPKDNPSEKNINQGTLVAFNLDPSISNDSLHQIFVWAYGEVKENKETPHKKPHKFIEFYDVKAAEVALKDLNLMDIVGQRS</sequence>